<dbReference type="EMBL" id="CAJVCH010163224">
    <property type="protein sequence ID" value="CAG7728423.1"/>
    <property type="molecule type" value="Genomic_DNA"/>
</dbReference>
<proteinExistence type="predicted"/>
<gene>
    <name evidence="1" type="ORF">AFUS01_LOCUS17201</name>
</gene>
<dbReference type="AlphaFoldDB" id="A0A8J2JVV0"/>
<dbReference type="Proteomes" id="UP000708208">
    <property type="component" value="Unassembled WGS sequence"/>
</dbReference>
<name>A0A8J2JVV0_9HEXA</name>
<accession>A0A8J2JVV0</accession>
<protein>
    <submittedName>
        <fullName evidence="1">Uncharacterized protein</fullName>
    </submittedName>
</protein>
<evidence type="ECO:0000313" key="1">
    <source>
        <dbReference type="EMBL" id="CAG7728423.1"/>
    </source>
</evidence>
<comment type="caution">
    <text evidence="1">The sequence shown here is derived from an EMBL/GenBank/DDBJ whole genome shotgun (WGS) entry which is preliminary data.</text>
</comment>
<keyword evidence="2" id="KW-1185">Reference proteome</keyword>
<evidence type="ECO:0000313" key="2">
    <source>
        <dbReference type="Proteomes" id="UP000708208"/>
    </source>
</evidence>
<sequence>MRVDLTKEGLAGLFKLVESLVLLLQYIFYIQSRFNALNDQHSHFSRTVEFNPTWFRNLVSNGASVYQLIVVEIQELRKWGQL</sequence>
<reference evidence="1" key="1">
    <citation type="submission" date="2021-06" db="EMBL/GenBank/DDBJ databases">
        <authorList>
            <person name="Hodson N. C."/>
            <person name="Mongue J. A."/>
            <person name="Jaron S. K."/>
        </authorList>
    </citation>
    <scope>NUCLEOTIDE SEQUENCE</scope>
</reference>
<organism evidence="1 2">
    <name type="scientific">Allacma fusca</name>
    <dbReference type="NCBI Taxonomy" id="39272"/>
    <lineage>
        <taxon>Eukaryota</taxon>
        <taxon>Metazoa</taxon>
        <taxon>Ecdysozoa</taxon>
        <taxon>Arthropoda</taxon>
        <taxon>Hexapoda</taxon>
        <taxon>Collembola</taxon>
        <taxon>Symphypleona</taxon>
        <taxon>Sminthuridae</taxon>
        <taxon>Allacma</taxon>
    </lineage>
</organism>